<reference evidence="4 5" key="1">
    <citation type="submission" date="2019-11" db="EMBL/GenBank/DDBJ databases">
        <authorList>
            <person name="Im W.T."/>
        </authorList>
    </citation>
    <scope>NUCLEOTIDE SEQUENCE [LARGE SCALE GENOMIC DNA]</scope>
    <source>
        <strain evidence="4 5">SB-02</strain>
    </source>
</reference>
<feature type="domain" description="SbsA Ig-like" evidence="3">
    <location>
        <begin position="55"/>
        <end position="154"/>
    </location>
</feature>
<evidence type="ECO:0000256" key="2">
    <source>
        <dbReference type="SAM" id="MobiDB-lite"/>
    </source>
</evidence>
<dbReference type="Pfam" id="PF13205">
    <property type="entry name" value="Big_5"/>
    <property type="match status" value="1"/>
</dbReference>
<dbReference type="KEGG" id="fls:GLV81_18105"/>
<accession>A0A6I6GMM8</accession>
<feature type="region of interest" description="Disordered" evidence="2">
    <location>
        <begin position="264"/>
        <end position="288"/>
    </location>
</feature>
<keyword evidence="1" id="KW-0732">Signal</keyword>
<dbReference type="AlphaFoldDB" id="A0A6I6GMM8"/>
<feature type="compositionally biased region" description="Polar residues" evidence="2">
    <location>
        <begin position="268"/>
        <end position="284"/>
    </location>
</feature>
<sequence length="491" mass="55067">MQAGLGIAYTCKFATCMYKAFSSYKWLLLLPALAAWATLVPGCANIIPPTGGPKDSLPPVLIKATPVNMATQFKGANIELEFDEYIQLDNLQQELIVNPPFDRTPDITGRLRHVYIKVRDTLQPNTTYSFQFGNAIKDVNESNPLRNFKYVFSTGSYIDSLQLSGTVINAETGLPDSTLSILLHSDPDDSAVAKIKPRFITKPNGKGEFRFEQMPPGRFYIFALKDEGMRRYSSNRTMFAFNDSMIATGTNPAPVELRAFAAEKEPPKTSTAGSNNQEGNNAPNRQKVDKNVLINTSANENMPQDLLSSFEFKFTKKIARIDSSKLMLADTNAVAKTNYKLTLDTAQNRVVLQYPWKENEFFMLRIAKGFATDTAGNINTKTDTVLFKTKSEREYGSLKINLTGINLALHPVLQWVEAEQVVQTTVLTSNKVNIPLFKPGEYVLRILYDANQNGKWDTGDYWKKIQPEVVLAIEQKFSIKAGWENEFDIEL</sequence>
<dbReference type="InterPro" id="IPR032812">
    <property type="entry name" value="SbsA_Ig"/>
</dbReference>
<protein>
    <recommendedName>
        <fullName evidence="3">SbsA Ig-like domain-containing protein</fullName>
    </recommendedName>
</protein>
<proteinExistence type="predicted"/>
<gene>
    <name evidence="4" type="ORF">GLV81_18105</name>
</gene>
<dbReference type="Proteomes" id="UP000426027">
    <property type="component" value="Chromosome"/>
</dbReference>
<organism evidence="4 5">
    <name type="scientific">Phnomibacter ginsenosidimutans</name>
    <dbReference type="NCBI Taxonomy" id="2676868"/>
    <lineage>
        <taxon>Bacteria</taxon>
        <taxon>Pseudomonadati</taxon>
        <taxon>Bacteroidota</taxon>
        <taxon>Chitinophagia</taxon>
        <taxon>Chitinophagales</taxon>
        <taxon>Chitinophagaceae</taxon>
        <taxon>Phnomibacter</taxon>
    </lineage>
</organism>
<evidence type="ECO:0000256" key="1">
    <source>
        <dbReference type="ARBA" id="ARBA00022729"/>
    </source>
</evidence>
<evidence type="ECO:0000313" key="5">
    <source>
        <dbReference type="Proteomes" id="UP000426027"/>
    </source>
</evidence>
<evidence type="ECO:0000313" key="4">
    <source>
        <dbReference type="EMBL" id="QGW29775.1"/>
    </source>
</evidence>
<name>A0A6I6GMM8_9BACT</name>
<dbReference type="EMBL" id="CP046566">
    <property type="protein sequence ID" value="QGW29775.1"/>
    <property type="molecule type" value="Genomic_DNA"/>
</dbReference>
<keyword evidence="5" id="KW-1185">Reference proteome</keyword>
<evidence type="ECO:0000259" key="3">
    <source>
        <dbReference type="Pfam" id="PF13205"/>
    </source>
</evidence>